<dbReference type="OrthoDB" id="7774500at2759"/>
<dbReference type="PANTHER" id="PTHR24264:SF54">
    <property type="entry name" value="PEPTIDASE S1 DOMAIN-CONTAINING PROTEIN"/>
    <property type="match status" value="1"/>
</dbReference>
<dbReference type="GO" id="GO:0005615">
    <property type="term" value="C:extracellular space"/>
    <property type="evidence" value="ECO:0007669"/>
    <property type="project" value="TreeGrafter"/>
</dbReference>
<reference evidence="8" key="1">
    <citation type="submission" date="2022-01" db="EMBL/GenBank/DDBJ databases">
        <authorList>
            <person name="King R."/>
        </authorList>
    </citation>
    <scope>NUCLEOTIDE SEQUENCE</scope>
</reference>
<dbReference type="PROSITE" id="PS00135">
    <property type="entry name" value="TRYPSIN_SER"/>
    <property type="match status" value="1"/>
</dbReference>
<feature type="domain" description="Peptidase S1" evidence="7">
    <location>
        <begin position="27"/>
        <end position="207"/>
    </location>
</feature>
<reference evidence="8" key="2">
    <citation type="submission" date="2022-10" db="EMBL/GenBank/DDBJ databases">
        <authorList>
            <consortium name="ENA_rothamsted_submissions"/>
            <consortium name="culmorum"/>
            <person name="King R."/>
        </authorList>
    </citation>
    <scope>NUCLEOTIDE SEQUENCE</scope>
</reference>
<organism evidence="8 9">
    <name type="scientific">Chironomus riparius</name>
    <dbReference type="NCBI Taxonomy" id="315576"/>
    <lineage>
        <taxon>Eukaryota</taxon>
        <taxon>Metazoa</taxon>
        <taxon>Ecdysozoa</taxon>
        <taxon>Arthropoda</taxon>
        <taxon>Hexapoda</taxon>
        <taxon>Insecta</taxon>
        <taxon>Pterygota</taxon>
        <taxon>Neoptera</taxon>
        <taxon>Endopterygota</taxon>
        <taxon>Diptera</taxon>
        <taxon>Nematocera</taxon>
        <taxon>Chironomoidea</taxon>
        <taxon>Chironomidae</taxon>
        <taxon>Chironominae</taxon>
        <taxon>Chironomus</taxon>
    </lineage>
</organism>
<dbReference type="SUPFAM" id="SSF50494">
    <property type="entry name" value="Trypsin-like serine proteases"/>
    <property type="match status" value="1"/>
</dbReference>
<dbReference type="FunFam" id="2.40.10.10:FF:000036">
    <property type="entry name" value="Trypsin beta"/>
    <property type="match status" value="1"/>
</dbReference>
<dbReference type="EMBL" id="OU895879">
    <property type="protein sequence ID" value="CAG9806416.1"/>
    <property type="molecule type" value="Genomic_DNA"/>
</dbReference>
<evidence type="ECO:0000259" key="7">
    <source>
        <dbReference type="PROSITE" id="PS50240"/>
    </source>
</evidence>
<evidence type="ECO:0000256" key="6">
    <source>
        <dbReference type="ARBA" id="ARBA00024195"/>
    </source>
</evidence>
<protein>
    <recommendedName>
        <fullName evidence="7">Peptidase S1 domain-containing protein</fullName>
    </recommendedName>
</protein>
<dbReference type="Pfam" id="PF00089">
    <property type="entry name" value="Trypsin"/>
    <property type="match status" value="1"/>
</dbReference>
<dbReference type="InterPro" id="IPR043504">
    <property type="entry name" value="Peptidase_S1_PA_chymotrypsin"/>
</dbReference>
<dbReference type="InterPro" id="IPR001254">
    <property type="entry name" value="Trypsin_dom"/>
</dbReference>
<dbReference type="InterPro" id="IPR050127">
    <property type="entry name" value="Serine_Proteases_S1"/>
</dbReference>
<keyword evidence="2" id="KW-0645">Protease</keyword>
<dbReference type="PANTHER" id="PTHR24264">
    <property type="entry name" value="TRYPSIN-RELATED"/>
    <property type="match status" value="1"/>
</dbReference>
<dbReference type="GO" id="GO:0004252">
    <property type="term" value="F:serine-type endopeptidase activity"/>
    <property type="evidence" value="ECO:0007669"/>
    <property type="project" value="InterPro"/>
</dbReference>
<evidence type="ECO:0000313" key="9">
    <source>
        <dbReference type="Proteomes" id="UP001153620"/>
    </source>
</evidence>
<keyword evidence="4" id="KW-0720">Serine protease</keyword>
<evidence type="ECO:0000256" key="3">
    <source>
        <dbReference type="ARBA" id="ARBA00022801"/>
    </source>
</evidence>
<dbReference type="Gene3D" id="2.40.10.10">
    <property type="entry name" value="Trypsin-like serine proteases"/>
    <property type="match status" value="2"/>
</dbReference>
<comment type="subcellular location">
    <subcellularLocation>
        <location evidence="1">Secreted</location>
        <location evidence="1">Extracellular space</location>
    </subcellularLocation>
</comment>
<dbReference type="AlphaFoldDB" id="A0A9N9RWS9"/>
<evidence type="ECO:0000256" key="1">
    <source>
        <dbReference type="ARBA" id="ARBA00004239"/>
    </source>
</evidence>
<keyword evidence="3" id="KW-0378">Hydrolase</keyword>
<evidence type="ECO:0000256" key="2">
    <source>
        <dbReference type="ARBA" id="ARBA00022670"/>
    </source>
</evidence>
<dbReference type="Proteomes" id="UP001153620">
    <property type="component" value="Chromosome 3"/>
</dbReference>
<sequence length="235" mass="27204">MILRPNLKEKLIERFEIIPNPLQSYWVLGMHDQQYRDGRHYNIVDYAMHPYFRNFTIYDDYDMTIVATKEKIVFNYAVSPICFNQPRDQYVGMRAIVAGWGRLNDTTEIMGTQLQETKVRVKPPDQCIVEVARLVRFNTKSMICAHEKGTDSCNGDSGGPLFLETHPNRYEMIAVVSFGDGCARNFPGIYSKTSDPVTQKWIKEYIVMSNADICRDPAGKITDEFFDDAFEEFYT</sequence>
<evidence type="ECO:0000256" key="5">
    <source>
        <dbReference type="ARBA" id="ARBA00023157"/>
    </source>
</evidence>
<evidence type="ECO:0000256" key="4">
    <source>
        <dbReference type="ARBA" id="ARBA00022825"/>
    </source>
</evidence>
<keyword evidence="9" id="KW-1185">Reference proteome</keyword>
<comment type="similarity">
    <text evidence="6">Belongs to the peptidase S1 family. CLIP subfamily.</text>
</comment>
<proteinExistence type="inferred from homology"/>
<keyword evidence="5" id="KW-1015">Disulfide bond</keyword>
<dbReference type="InterPro" id="IPR009003">
    <property type="entry name" value="Peptidase_S1_PA"/>
</dbReference>
<gene>
    <name evidence="8" type="ORF">CHIRRI_LOCUS9273</name>
</gene>
<dbReference type="GO" id="GO:0006508">
    <property type="term" value="P:proteolysis"/>
    <property type="evidence" value="ECO:0007669"/>
    <property type="project" value="UniProtKB-KW"/>
</dbReference>
<evidence type="ECO:0000313" key="8">
    <source>
        <dbReference type="EMBL" id="CAG9806416.1"/>
    </source>
</evidence>
<dbReference type="CDD" id="cd00190">
    <property type="entry name" value="Tryp_SPc"/>
    <property type="match status" value="1"/>
</dbReference>
<dbReference type="InterPro" id="IPR033116">
    <property type="entry name" value="TRYPSIN_SER"/>
</dbReference>
<accession>A0A9N9RWS9</accession>
<dbReference type="SMART" id="SM00020">
    <property type="entry name" value="Tryp_SPc"/>
    <property type="match status" value="1"/>
</dbReference>
<name>A0A9N9RWS9_9DIPT</name>
<dbReference type="PROSITE" id="PS50240">
    <property type="entry name" value="TRYPSIN_DOM"/>
    <property type="match status" value="1"/>
</dbReference>